<name>A0A382QJM2_9ZZZZ</name>
<dbReference type="EMBL" id="UINC01114657">
    <property type="protein sequence ID" value="SVC85120.1"/>
    <property type="molecule type" value="Genomic_DNA"/>
</dbReference>
<dbReference type="InterPro" id="IPR050793">
    <property type="entry name" value="CMP-NeuNAc_synthase"/>
</dbReference>
<dbReference type="InterPro" id="IPR003329">
    <property type="entry name" value="Cytidylyl_trans"/>
</dbReference>
<sequence>MLGGRPLIEWSVAAALRASSVDRVIVSTDSEEYAQVAFRAGAEVPFIRPLELASDDSPDIGFVMHAMDWLKDRGEEPDLVVHLRPTTPFRAPDRLDEAVLRLRDHGIATALRSVHEMSTTAYKSMEITDDGILRQVGNQGTDLDVANGPRQGFAVTYMANGYVDVLSTAFIRSSNLLHGSHVLPFVTPLALEVDTSDDFDRLAYHLDRHPEVSDILFR</sequence>
<reference evidence="1" key="1">
    <citation type="submission" date="2018-05" db="EMBL/GenBank/DDBJ databases">
        <authorList>
            <person name="Lanie J.A."/>
            <person name="Ng W.-L."/>
            <person name="Kazmierczak K.M."/>
            <person name="Andrzejewski T.M."/>
            <person name="Davidsen T.M."/>
            <person name="Wayne K.J."/>
            <person name="Tettelin H."/>
            <person name="Glass J.I."/>
            <person name="Rusch D."/>
            <person name="Podicherti R."/>
            <person name="Tsui H.-C.T."/>
            <person name="Winkler M.E."/>
        </authorList>
    </citation>
    <scope>NUCLEOTIDE SEQUENCE</scope>
</reference>
<dbReference type="InterPro" id="IPR029044">
    <property type="entry name" value="Nucleotide-diphossugar_trans"/>
</dbReference>
<evidence type="ECO:0000313" key="1">
    <source>
        <dbReference type="EMBL" id="SVC85120.1"/>
    </source>
</evidence>
<dbReference type="Gene3D" id="3.90.550.10">
    <property type="entry name" value="Spore Coat Polysaccharide Biosynthesis Protein SpsA, Chain A"/>
    <property type="match status" value="1"/>
</dbReference>
<accession>A0A382QJM2</accession>
<protein>
    <recommendedName>
        <fullName evidence="2">Cytidylyltransferase</fullName>
    </recommendedName>
</protein>
<dbReference type="PANTHER" id="PTHR21485:SF6">
    <property type="entry name" value="N-ACYLNEURAMINATE CYTIDYLYLTRANSFERASE-RELATED"/>
    <property type="match status" value="1"/>
</dbReference>
<dbReference type="CDD" id="cd02513">
    <property type="entry name" value="CMP-NeuAc_Synthase"/>
    <property type="match status" value="1"/>
</dbReference>
<dbReference type="PANTHER" id="PTHR21485">
    <property type="entry name" value="HAD SUPERFAMILY MEMBERS CMAS AND KDSC"/>
    <property type="match status" value="1"/>
</dbReference>
<evidence type="ECO:0008006" key="2">
    <source>
        <dbReference type="Google" id="ProtNLM"/>
    </source>
</evidence>
<dbReference type="GO" id="GO:0008781">
    <property type="term" value="F:N-acylneuraminate cytidylyltransferase activity"/>
    <property type="evidence" value="ECO:0007669"/>
    <property type="project" value="TreeGrafter"/>
</dbReference>
<proteinExistence type="predicted"/>
<dbReference type="AlphaFoldDB" id="A0A382QJM2"/>
<dbReference type="Pfam" id="PF02348">
    <property type="entry name" value="CTP_transf_3"/>
    <property type="match status" value="1"/>
</dbReference>
<gene>
    <name evidence="1" type="ORF">METZ01_LOCUS337974</name>
</gene>
<dbReference type="SUPFAM" id="SSF53448">
    <property type="entry name" value="Nucleotide-diphospho-sugar transferases"/>
    <property type="match status" value="1"/>
</dbReference>
<organism evidence="1">
    <name type="scientific">marine metagenome</name>
    <dbReference type="NCBI Taxonomy" id="408172"/>
    <lineage>
        <taxon>unclassified sequences</taxon>
        <taxon>metagenomes</taxon>
        <taxon>ecological metagenomes</taxon>
    </lineage>
</organism>